<dbReference type="Proteomes" id="UP000218615">
    <property type="component" value="Unassembled WGS sequence"/>
</dbReference>
<dbReference type="AlphaFoldDB" id="A0A284VJU0"/>
<feature type="transmembrane region" description="Helical" evidence="1">
    <location>
        <begin position="39"/>
        <end position="61"/>
    </location>
</feature>
<feature type="transmembrane region" description="Helical" evidence="1">
    <location>
        <begin position="12"/>
        <end position="33"/>
    </location>
</feature>
<sequence length="234" mass="24374">MALSWLKAPVIAEVILAVLPVVIFIFAFQYFIIKKPVENLSQIMIGITLSTIGLILFLEGLRLGFLPLGQQVGADLPTTGSAYLVVAFASIFGYAVTLAEPNLRVLISQVETASSGAIPGNIILHAVGIGVGASLGISMLRILLGIPLWKIIVPGYLLALILIYFAPAYIIPMSFDAGAVVTGPMVVPLILAIGVGMTSVLGGRDPIVDSFGLVATATLAPVISLLILGIVLGE</sequence>
<dbReference type="InterPro" id="IPR011435">
    <property type="entry name" value="UmpAB"/>
</dbReference>
<evidence type="ECO:0000313" key="3">
    <source>
        <dbReference type="Proteomes" id="UP000218615"/>
    </source>
</evidence>
<feature type="transmembrane region" description="Helical" evidence="1">
    <location>
        <begin position="122"/>
        <end position="144"/>
    </location>
</feature>
<dbReference type="STRING" id="1392998.ANME2D_02781"/>
<accession>A0A284VJU0</accession>
<feature type="transmembrane region" description="Helical" evidence="1">
    <location>
        <begin position="177"/>
        <end position="201"/>
    </location>
</feature>
<protein>
    <recommendedName>
        <fullName evidence="4">DUF1538 domain-containing protein</fullName>
    </recommendedName>
</protein>
<dbReference type="Pfam" id="PF07556">
    <property type="entry name" value="DUF1538"/>
    <property type="match status" value="1"/>
</dbReference>
<evidence type="ECO:0000313" key="2">
    <source>
        <dbReference type="EMBL" id="SNQ59525.1"/>
    </source>
</evidence>
<name>A0A284VJU0_9EURY</name>
<keyword evidence="3" id="KW-1185">Reference proteome</keyword>
<evidence type="ECO:0008006" key="4">
    <source>
        <dbReference type="Google" id="ProtNLM"/>
    </source>
</evidence>
<dbReference type="EMBL" id="FZMP01000026">
    <property type="protein sequence ID" value="SNQ59525.1"/>
    <property type="molecule type" value="Genomic_DNA"/>
</dbReference>
<feature type="transmembrane region" description="Helical" evidence="1">
    <location>
        <begin position="151"/>
        <end position="171"/>
    </location>
</feature>
<dbReference type="RefSeq" id="WP_096203887.1">
    <property type="nucleotide sequence ID" value="NZ_FZMP01000026.1"/>
</dbReference>
<feature type="transmembrane region" description="Helical" evidence="1">
    <location>
        <begin position="82"/>
        <end position="99"/>
    </location>
</feature>
<dbReference type="OrthoDB" id="71437at2157"/>
<feature type="transmembrane region" description="Helical" evidence="1">
    <location>
        <begin position="213"/>
        <end position="232"/>
    </location>
</feature>
<organism evidence="2 3">
    <name type="scientific">Candidatus Methanoperedens nitratireducens</name>
    <dbReference type="NCBI Taxonomy" id="1392998"/>
    <lineage>
        <taxon>Archaea</taxon>
        <taxon>Methanobacteriati</taxon>
        <taxon>Methanobacteriota</taxon>
        <taxon>Stenosarchaea group</taxon>
        <taxon>Methanomicrobia</taxon>
        <taxon>Methanosarcinales</taxon>
        <taxon>ANME-2 cluster</taxon>
        <taxon>Candidatus Methanoperedentaceae</taxon>
        <taxon>Candidatus Methanoperedens</taxon>
    </lineage>
</organism>
<evidence type="ECO:0000256" key="1">
    <source>
        <dbReference type="SAM" id="Phobius"/>
    </source>
</evidence>
<keyword evidence="1" id="KW-0812">Transmembrane</keyword>
<proteinExistence type="predicted"/>
<gene>
    <name evidence="2" type="ORF">MNV_1210008</name>
</gene>
<reference evidence="3" key="1">
    <citation type="submission" date="2017-06" db="EMBL/GenBank/DDBJ databases">
        <authorList>
            <person name="Cremers G."/>
        </authorList>
    </citation>
    <scope>NUCLEOTIDE SEQUENCE [LARGE SCALE GENOMIC DNA]</scope>
</reference>
<keyword evidence="1" id="KW-0472">Membrane</keyword>
<keyword evidence="1" id="KW-1133">Transmembrane helix</keyword>